<evidence type="ECO:0000256" key="2">
    <source>
        <dbReference type="SAM" id="SignalP"/>
    </source>
</evidence>
<dbReference type="Pfam" id="PF07589">
    <property type="entry name" value="PEP-CTERM"/>
    <property type="match status" value="1"/>
</dbReference>
<sequence>MAALRSSLFIALAISGTVLSATPAGAIKIILRRDSSFTTTANGARALYSIRKAANYWNTILSGSDNMQNINIAVSFEKLSSGSAAITYNNYTSASTRAVYQALAANAATALDASAVASLVPLSAAGGLNVIRPVGSDGTLSGSGMKNPVEGVVDNNNSLNNTYLYTGTAGLKALGFDIGNNTIDSTIKFSSSSFTFDYDPSNNISYRLDFTAVALHEFGHALGFESSTDPYDSIVSPNPALFGYQGESLDDYQVTRVFDLFRRDAISPDQIQLTPGEDAIFSIDGATVFEGNDFAAETPTGTFNGDGYQASHWKLQSSGFGCAVSKQIGVLAPASEYCKMGAVTANDLAAFDAMGYNLDFDILQNRDYLFTTADVFRLDGLAAVPEPTTWAMMILGFGFIGGAMRARTRERNVRFAA</sequence>
<evidence type="ECO:0000313" key="4">
    <source>
        <dbReference type="EMBL" id="MCW6535509.1"/>
    </source>
</evidence>
<dbReference type="InterPro" id="IPR024079">
    <property type="entry name" value="MetalloPept_cat_dom_sf"/>
</dbReference>
<feature type="signal peptide" evidence="2">
    <location>
        <begin position="1"/>
        <end position="20"/>
    </location>
</feature>
<protein>
    <submittedName>
        <fullName evidence="4">NF038122 family metalloprotease</fullName>
    </submittedName>
</protein>
<dbReference type="Gene3D" id="3.40.390.10">
    <property type="entry name" value="Collagenase (Catalytic Domain)"/>
    <property type="match status" value="1"/>
</dbReference>
<name>A0AA41ZEN6_9SPHN</name>
<keyword evidence="2" id="KW-0732">Signal</keyword>
<feature type="transmembrane region" description="Helical" evidence="1">
    <location>
        <begin position="387"/>
        <end position="404"/>
    </location>
</feature>
<dbReference type="EMBL" id="JANFAV010000007">
    <property type="protein sequence ID" value="MCW6535509.1"/>
    <property type="molecule type" value="Genomic_DNA"/>
</dbReference>
<dbReference type="SUPFAM" id="SSF55486">
    <property type="entry name" value="Metalloproteases ('zincins'), catalytic domain"/>
    <property type="match status" value="1"/>
</dbReference>
<keyword evidence="1" id="KW-0812">Transmembrane</keyword>
<evidence type="ECO:0000259" key="3">
    <source>
        <dbReference type="Pfam" id="PF07589"/>
    </source>
</evidence>
<keyword evidence="4" id="KW-0482">Metalloprotease</keyword>
<comment type="caution">
    <text evidence="4">The sequence shown here is derived from an EMBL/GenBank/DDBJ whole genome shotgun (WGS) entry which is preliminary data.</text>
</comment>
<organism evidence="4 5">
    <name type="scientific">Sphingomonas lycopersici</name>
    <dbReference type="NCBI Taxonomy" id="2951807"/>
    <lineage>
        <taxon>Bacteria</taxon>
        <taxon>Pseudomonadati</taxon>
        <taxon>Pseudomonadota</taxon>
        <taxon>Alphaproteobacteria</taxon>
        <taxon>Sphingomonadales</taxon>
        <taxon>Sphingomonadaceae</taxon>
        <taxon>Sphingomonas</taxon>
    </lineage>
</organism>
<evidence type="ECO:0000313" key="5">
    <source>
        <dbReference type="Proteomes" id="UP001165565"/>
    </source>
</evidence>
<reference evidence="4" key="1">
    <citation type="submission" date="2022-06" db="EMBL/GenBank/DDBJ databases">
        <title>Sphingomonas sp. nov. isolated from rhizosphere soil of tomato.</title>
        <authorList>
            <person name="Dong H."/>
            <person name="Gao R."/>
        </authorList>
    </citation>
    <scope>NUCLEOTIDE SEQUENCE</scope>
    <source>
        <strain evidence="4">MMSM24</strain>
    </source>
</reference>
<dbReference type="NCBIfam" id="TIGR02595">
    <property type="entry name" value="PEP_CTERM"/>
    <property type="match status" value="1"/>
</dbReference>
<dbReference type="NCBIfam" id="NF038122">
    <property type="entry name" value="metallo_LGF"/>
    <property type="match status" value="1"/>
</dbReference>
<keyword evidence="4" id="KW-0645">Protease</keyword>
<gene>
    <name evidence="4" type="ORF">NEE01_12035</name>
</gene>
<dbReference type="InterPro" id="IPR013424">
    <property type="entry name" value="Ice-binding_C"/>
</dbReference>
<evidence type="ECO:0000256" key="1">
    <source>
        <dbReference type="SAM" id="Phobius"/>
    </source>
</evidence>
<dbReference type="NCBIfam" id="NF035944">
    <property type="entry name" value="PEPxxWA-CTERM"/>
    <property type="match status" value="1"/>
</dbReference>
<dbReference type="Proteomes" id="UP001165565">
    <property type="component" value="Unassembled WGS sequence"/>
</dbReference>
<keyword evidence="1" id="KW-1133">Transmembrane helix</keyword>
<keyword evidence="1" id="KW-0472">Membrane</keyword>
<accession>A0AA41ZEN6</accession>
<dbReference type="GO" id="GO:0008237">
    <property type="term" value="F:metallopeptidase activity"/>
    <property type="evidence" value="ECO:0007669"/>
    <property type="project" value="UniProtKB-KW"/>
</dbReference>
<keyword evidence="4" id="KW-0378">Hydrolase</keyword>
<proteinExistence type="predicted"/>
<feature type="chain" id="PRO_5041307357" evidence="2">
    <location>
        <begin position="21"/>
        <end position="417"/>
    </location>
</feature>
<keyword evidence="5" id="KW-1185">Reference proteome</keyword>
<dbReference type="AlphaFoldDB" id="A0AA41ZEN6"/>
<feature type="domain" description="Ice-binding protein C-terminal" evidence="3">
    <location>
        <begin position="383"/>
        <end position="407"/>
    </location>
</feature>